<evidence type="ECO:0000313" key="3">
    <source>
        <dbReference type="Proteomes" id="UP001396334"/>
    </source>
</evidence>
<evidence type="ECO:0000313" key="2">
    <source>
        <dbReference type="EMBL" id="KAK9042298.1"/>
    </source>
</evidence>
<dbReference type="EMBL" id="JBBPBN010000004">
    <property type="protein sequence ID" value="KAK9042298.1"/>
    <property type="molecule type" value="Genomic_DNA"/>
</dbReference>
<feature type="compositionally biased region" description="Polar residues" evidence="1">
    <location>
        <begin position="127"/>
        <end position="175"/>
    </location>
</feature>
<name>A0ABR2TXT9_9ROSI</name>
<protein>
    <submittedName>
        <fullName evidence="2">Uncharacterized protein</fullName>
    </submittedName>
</protein>
<organism evidence="2 3">
    <name type="scientific">Hibiscus sabdariffa</name>
    <name type="common">roselle</name>
    <dbReference type="NCBI Taxonomy" id="183260"/>
    <lineage>
        <taxon>Eukaryota</taxon>
        <taxon>Viridiplantae</taxon>
        <taxon>Streptophyta</taxon>
        <taxon>Embryophyta</taxon>
        <taxon>Tracheophyta</taxon>
        <taxon>Spermatophyta</taxon>
        <taxon>Magnoliopsida</taxon>
        <taxon>eudicotyledons</taxon>
        <taxon>Gunneridae</taxon>
        <taxon>Pentapetalae</taxon>
        <taxon>rosids</taxon>
        <taxon>malvids</taxon>
        <taxon>Malvales</taxon>
        <taxon>Malvaceae</taxon>
        <taxon>Malvoideae</taxon>
        <taxon>Hibiscus</taxon>
    </lineage>
</organism>
<dbReference type="Proteomes" id="UP001396334">
    <property type="component" value="Unassembled WGS sequence"/>
</dbReference>
<feature type="compositionally biased region" description="Polar residues" evidence="1">
    <location>
        <begin position="30"/>
        <end position="45"/>
    </location>
</feature>
<feature type="region of interest" description="Disordered" evidence="1">
    <location>
        <begin position="127"/>
        <end position="178"/>
    </location>
</feature>
<gene>
    <name evidence="2" type="ORF">V6N11_017375</name>
</gene>
<proteinExistence type="predicted"/>
<reference evidence="2 3" key="1">
    <citation type="journal article" date="2024" name="G3 (Bethesda)">
        <title>Genome assembly of Hibiscus sabdariffa L. provides insights into metabolisms of medicinal natural products.</title>
        <authorList>
            <person name="Kim T."/>
        </authorList>
    </citation>
    <scope>NUCLEOTIDE SEQUENCE [LARGE SCALE GENOMIC DNA]</scope>
    <source>
        <strain evidence="2">TK-2024</strain>
        <tissue evidence="2">Old leaves</tissue>
    </source>
</reference>
<evidence type="ECO:0000256" key="1">
    <source>
        <dbReference type="SAM" id="MobiDB-lite"/>
    </source>
</evidence>
<keyword evidence="3" id="KW-1185">Reference proteome</keyword>
<sequence>MLPKLWNGITSKSVQRPSLNKSAGTALPEPSSNASEGDGFQSSPVSVEAPSSGDHVSQPMIMSPINARGSRSTPIVYRRKAKSVFGQQQSIAGNSCLQPAQTVSGVPVGNSTLQPVQNVSARPVVSSDLQSDPVVSSDLQSDPVVSSEMQSDPIVSSELQSERTASISTGQTARSVSDHAISDATSDAVDVLSQNQTGKRLGIL</sequence>
<accession>A0ABR2TXT9</accession>
<feature type="region of interest" description="Disordered" evidence="1">
    <location>
        <begin position="1"/>
        <end position="67"/>
    </location>
</feature>
<comment type="caution">
    <text evidence="2">The sequence shown here is derived from an EMBL/GenBank/DDBJ whole genome shotgun (WGS) entry which is preliminary data.</text>
</comment>
<feature type="compositionally biased region" description="Polar residues" evidence="1">
    <location>
        <begin position="8"/>
        <end position="23"/>
    </location>
</feature>